<dbReference type="PROSITE" id="PS51257">
    <property type="entry name" value="PROKAR_LIPOPROTEIN"/>
    <property type="match status" value="1"/>
</dbReference>
<dbReference type="Proteomes" id="UP000250915">
    <property type="component" value="Unassembled WGS sequence"/>
</dbReference>
<dbReference type="InterPro" id="IPR017871">
    <property type="entry name" value="ABC_transporter-like_CS"/>
</dbReference>
<dbReference type="InterPro" id="IPR003439">
    <property type="entry name" value="ABC_transporter-like_ATP-bd"/>
</dbReference>
<feature type="signal peptide" evidence="1">
    <location>
        <begin position="1"/>
        <end position="19"/>
    </location>
</feature>
<evidence type="ECO:0000256" key="1">
    <source>
        <dbReference type="SAM" id="SignalP"/>
    </source>
</evidence>
<dbReference type="PANTHER" id="PTHR30024:SF45">
    <property type="entry name" value="ABC TRANSPORTER SUBSTRATE-BINDING PROTEIN"/>
    <property type="match status" value="1"/>
</dbReference>
<name>A0A329LE95_9MYCO</name>
<dbReference type="PROSITE" id="PS50893">
    <property type="entry name" value="ABC_TRANSPORTER_2"/>
    <property type="match status" value="1"/>
</dbReference>
<dbReference type="GO" id="GO:0016887">
    <property type="term" value="F:ATP hydrolysis activity"/>
    <property type="evidence" value="ECO:0007669"/>
    <property type="project" value="InterPro"/>
</dbReference>
<dbReference type="PANTHER" id="PTHR30024">
    <property type="entry name" value="ALIPHATIC SULFONATES-BINDING PROTEIN-RELATED"/>
    <property type="match status" value="1"/>
</dbReference>
<dbReference type="InterPro" id="IPR027417">
    <property type="entry name" value="P-loop_NTPase"/>
</dbReference>
<dbReference type="Gene3D" id="3.40.190.10">
    <property type="entry name" value="Periplasmic binding protein-like II"/>
    <property type="match status" value="2"/>
</dbReference>
<dbReference type="OrthoDB" id="286202at2"/>
<feature type="chain" id="PRO_5016334387" evidence="1">
    <location>
        <begin position="20"/>
        <end position="535"/>
    </location>
</feature>
<organism evidence="3 4">
    <name type="scientific">Mycobacterium colombiense</name>
    <dbReference type="NCBI Taxonomy" id="339268"/>
    <lineage>
        <taxon>Bacteria</taxon>
        <taxon>Bacillati</taxon>
        <taxon>Actinomycetota</taxon>
        <taxon>Actinomycetes</taxon>
        <taxon>Mycobacteriales</taxon>
        <taxon>Mycobacteriaceae</taxon>
        <taxon>Mycobacterium</taxon>
        <taxon>Mycobacterium avium complex (MAC)</taxon>
    </lineage>
</organism>
<dbReference type="GO" id="GO:0005524">
    <property type="term" value="F:ATP binding"/>
    <property type="evidence" value="ECO:0007669"/>
    <property type="project" value="InterPro"/>
</dbReference>
<dbReference type="AlphaFoldDB" id="A0A329LE95"/>
<dbReference type="Pfam" id="PF09084">
    <property type="entry name" value="NMT1"/>
    <property type="match status" value="1"/>
</dbReference>
<dbReference type="Pfam" id="PF00005">
    <property type="entry name" value="ABC_tran"/>
    <property type="match status" value="1"/>
</dbReference>
<sequence>MKRPAIALASVVVAIAALASGCSLESLSQSSGVVNVVVGYQSKTINTVTAGTLLRAQGYLERRLADITTRTGTKYAVRWQDYDTGAPITAQMLAEKIDIGSMGDYPMLINGSKTQANPLAKTEIVSITGYNPKGALNMVVVAPGSSATTLNDLAGSKVSASVGSAGHGTLMRALDRAGIKGVEVLNQQPQVGASALESGQVQGLSQFVDWPGLLVYQGKAKLLYDGAELNLPTLHGVVVRRSYAASHPEVLGAFLQAQLDAGDFLNSKPLEAARIVAQGSGLPQEVVYLYNGPGGTSFDTTLKPSLVEALKNDVSYLKSIGDFADLDVSGFVQDGPLRTVFGARGLNYDAARAATTNPSALRGDPGLASELWLDGADSTQTVANPTSLLRAVRDATARGAKVRAAYVPDAELGFGDYLPKSLSGGMRQRVQLARGLAGAPRAVMMDEPFGALDTQTRTAMQRLLIDTWRAHPTTIVFVTHDVDEALLLGDRIAVLGKAGQPLRALVDVPEPRVDRQRAAVRAEVIAALDHSAVAA</sequence>
<protein>
    <submittedName>
        <fullName evidence="3">ABC transporter substrate-binding protein</fullName>
    </submittedName>
</protein>
<dbReference type="SUPFAM" id="SSF53850">
    <property type="entry name" value="Periplasmic binding protein-like II"/>
    <property type="match status" value="1"/>
</dbReference>
<dbReference type="SUPFAM" id="SSF52540">
    <property type="entry name" value="P-loop containing nucleoside triphosphate hydrolases"/>
    <property type="match status" value="1"/>
</dbReference>
<reference evidence="3 4" key="1">
    <citation type="submission" date="2018-06" db="EMBL/GenBank/DDBJ databases">
        <title>NTM in soil in Japan.</title>
        <authorList>
            <person name="Ohya K."/>
        </authorList>
    </citation>
    <scope>NUCLEOTIDE SEQUENCE [LARGE SCALE GENOMIC DNA]</scope>
    <source>
        <strain evidence="3 4">GF28</strain>
    </source>
</reference>
<evidence type="ECO:0000259" key="2">
    <source>
        <dbReference type="PROSITE" id="PS50893"/>
    </source>
</evidence>
<dbReference type="EMBL" id="QMEV01000084">
    <property type="protein sequence ID" value="RAV04902.1"/>
    <property type="molecule type" value="Genomic_DNA"/>
</dbReference>
<dbReference type="InterPro" id="IPR015168">
    <property type="entry name" value="SsuA/THI5"/>
</dbReference>
<feature type="domain" description="ABC transporter" evidence="2">
    <location>
        <begin position="309"/>
        <end position="522"/>
    </location>
</feature>
<gene>
    <name evidence="3" type="ORF">DQP57_23790</name>
</gene>
<evidence type="ECO:0000313" key="3">
    <source>
        <dbReference type="EMBL" id="RAV04902.1"/>
    </source>
</evidence>
<proteinExistence type="predicted"/>
<accession>A0A329LE95</accession>
<keyword evidence="1" id="KW-0732">Signal</keyword>
<evidence type="ECO:0000313" key="4">
    <source>
        <dbReference type="Proteomes" id="UP000250915"/>
    </source>
</evidence>
<comment type="caution">
    <text evidence="3">The sequence shown here is derived from an EMBL/GenBank/DDBJ whole genome shotgun (WGS) entry which is preliminary data.</text>
</comment>
<dbReference type="Gene3D" id="3.40.50.300">
    <property type="entry name" value="P-loop containing nucleotide triphosphate hydrolases"/>
    <property type="match status" value="1"/>
</dbReference>
<dbReference type="PROSITE" id="PS00211">
    <property type="entry name" value="ABC_TRANSPORTER_1"/>
    <property type="match status" value="1"/>
</dbReference>